<dbReference type="InterPro" id="IPR010316">
    <property type="entry name" value="AlkA_N"/>
</dbReference>
<keyword evidence="2" id="KW-0489">Methyltransferase</keyword>
<keyword evidence="3" id="KW-0808">Transferase</keyword>
<dbReference type="GO" id="GO:0043565">
    <property type="term" value="F:sequence-specific DNA binding"/>
    <property type="evidence" value="ECO:0007669"/>
    <property type="project" value="InterPro"/>
</dbReference>
<dbReference type="FunFam" id="3.40.10.10:FF:000001">
    <property type="entry name" value="DNA-3-methyladenine glycosylase 2"/>
    <property type="match status" value="1"/>
</dbReference>
<comment type="caution">
    <text evidence="13">The sequence shown here is derived from an EMBL/GenBank/DDBJ whole genome shotgun (WGS) entry which is preliminary data.</text>
</comment>
<feature type="domain" description="HTH araC/xylS-type" evidence="12">
    <location>
        <begin position="141"/>
        <end position="239"/>
    </location>
</feature>
<dbReference type="InterPro" id="IPR009057">
    <property type="entry name" value="Homeodomain-like_sf"/>
</dbReference>
<dbReference type="PANTHER" id="PTHR43003:SF13">
    <property type="entry name" value="DNA-3-METHYLADENINE GLYCOSYLASE 2"/>
    <property type="match status" value="1"/>
</dbReference>
<accession>A0A318ITF8</accession>
<dbReference type="AlphaFoldDB" id="A0A318ITF8"/>
<evidence type="ECO:0000313" key="13">
    <source>
        <dbReference type="EMBL" id="PXX38283.1"/>
    </source>
</evidence>
<evidence type="ECO:0000256" key="10">
    <source>
        <dbReference type="ARBA" id="ARBA00023163"/>
    </source>
</evidence>
<dbReference type="SUPFAM" id="SSF46689">
    <property type="entry name" value="Homeodomain-like"/>
    <property type="match status" value="2"/>
</dbReference>
<dbReference type="GO" id="GO:0008725">
    <property type="term" value="F:DNA-3-methyladenine glycosylase activity"/>
    <property type="evidence" value="ECO:0007669"/>
    <property type="project" value="TreeGrafter"/>
</dbReference>
<dbReference type="Proteomes" id="UP000247755">
    <property type="component" value="Unassembled WGS sequence"/>
</dbReference>
<evidence type="ECO:0000259" key="12">
    <source>
        <dbReference type="PROSITE" id="PS01124"/>
    </source>
</evidence>
<dbReference type="SMART" id="SM00342">
    <property type="entry name" value="HTH_ARAC"/>
    <property type="match status" value="1"/>
</dbReference>
<reference evidence="13 14" key="1">
    <citation type="submission" date="2018-05" db="EMBL/GenBank/DDBJ databases">
        <title>Comparative genomics of bacterial root endophytes of switchgrass collected from native prairies over two seasons.</title>
        <authorList>
            <person name="Tang Y."/>
        </authorList>
    </citation>
    <scope>NUCLEOTIDE SEQUENCE [LARGE SCALE GENOMIC DNA]</scope>
    <source>
        <strain evidence="13 14">NFIX32</strain>
    </source>
</reference>
<evidence type="ECO:0000256" key="7">
    <source>
        <dbReference type="ARBA" id="ARBA00023015"/>
    </source>
</evidence>
<evidence type="ECO:0000256" key="11">
    <source>
        <dbReference type="ARBA" id="ARBA00023204"/>
    </source>
</evidence>
<proteinExistence type="predicted"/>
<evidence type="ECO:0000313" key="14">
    <source>
        <dbReference type="Proteomes" id="UP000247755"/>
    </source>
</evidence>
<dbReference type="GO" id="GO:0032259">
    <property type="term" value="P:methylation"/>
    <property type="evidence" value="ECO:0007669"/>
    <property type="project" value="UniProtKB-KW"/>
</dbReference>
<dbReference type="InterPro" id="IPR004026">
    <property type="entry name" value="Ada_DNA_repair_Zn-bd"/>
</dbReference>
<evidence type="ECO:0000256" key="6">
    <source>
        <dbReference type="ARBA" id="ARBA00022833"/>
    </source>
</evidence>
<dbReference type="InterPro" id="IPR018062">
    <property type="entry name" value="HTH_AraC-typ_CS"/>
</dbReference>
<dbReference type="PANTHER" id="PTHR43003">
    <property type="entry name" value="DNA-3-METHYLADENINE GLYCOSYLASE"/>
    <property type="match status" value="1"/>
</dbReference>
<dbReference type="GO" id="GO:0032131">
    <property type="term" value="F:alkylated DNA binding"/>
    <property type="evidence" value="ECO:0007669"/>
    <property type="project" value="TreeGrafter"/>
</dbReference>
<dbReference type="Gene3D" id="1.10.340.30">
    <property type="entry name" value="Hypothetical protein, domain 2"/>
    <property type="match status" value="1"/>
</dbReference>
<evidence type="ECO:0000256" key="1">
    <source>
        <dbReference type="ARBA" id="ARBA00001947"/>
    </source>
</evidence>
<dbReference type="Gene3D" id="3.30.310.20">
    <property type="entry name" value="DNA-3-methyladenine glycosylase AlkA, N-terminal domain"/>
    <property type="match status" value="1"/>
</dbReference>
<dbReference type="SMART" id="SM01009">
    <property type="entry name" value="AlkA_N"/>
    <property type="match status" value="1"/>
</dbReference>
<evidence type="ECO:0000256" key="8">
    <source>
        <dbReference type="ARBA" id="ARBA00023125"/>
    </source>
</evidence>
<evidence type="ECO:0000256" key="5">
    <source>
        <dbReference type="ARBA" id="ARBA00022763"/>
    </source>
</evidence>
<evidence type="ECO:0000256" key="4">
    <source>
        <dbReference type="ARBA" id="ARBA00022723"/>
    </source>
</evidence>
<dbReference type="InterPro" id="IPR035451">
    <property type="entry name" value="Ada-like_dom_sf"/>
</dbReference>
<organism evidence="13 14">
    <name type="scientific">Burkholderia pyrrocinia</name>
    <name type="common">Pseudomonas pyrrocinia</name>
    <dbReference type="NCBI Taxonomy" id="60550"/>
    <lineage>
        <taxon>Bacteria</taxon>
        <taxon>Pseudomonadati</taxon>
        <taxon>Pseudomonadota</taxon>
        <taxon>Betaproteobacteria</taxon>
        <taxon>Burkholderiales</taxon>
        <taxon>Burkholderiaceae</taxon>
        <taxon>Burkholderia</taxon>
        <taxon>Burkholderia cepacia complex</taxon>
    </lineage>
</organism>
<dbReference type="GO" id="GO:0003700">
    <property type="term" value="F:DNA-binding transcription factor activity"/>
    <property type="evidence" value="ECO:0007669"/>
    <property type="project" value="InterPro"/>
</dbReference>
<dbReference type="GO" id="GO:0032993">
    <property type="term" value="C:protein-DNA complex"/>
    <property type="evidence" value="ECO:0007669"/>
    <property type="project" value="TreeGrafter"/>
</dbReference>
<dbReference type="Pfam" id="PF02805">
    <property type="entry name" value="Ada_Zn_binding"/>
    <property type="match status" value="1"/>
</dbReference>
<dbReference type="SUPFAM" id="SSF57884">
    <property type="entry name" value="Ada DNA repair protein, N-terminal domain (N-Ada 10)"/>
    <property type="match status" value="1"/>
</dbReference>
<evidence type="ECO:0000256" key="2">
    <source>
        <dbReference type="ARBA" id="ARBA00022603"/>
    </source>
</evidence>
<evidence type="ECO:0000256" key="3">
    <source>
        <dbReference type="ARBA" id="ARBA00022679"/>
    </source>
</evidence>
<gene>
    <name evidence="13" type="ORF">NA66_1003261</name>
</gene>
<dbReference type="GO" id="GO:0043916">
    <property type="term" value="F:DNA-7-methylguanine glycosylase activity"/>
    <property type="evidence" value="ECO:0007669"/>
    <property type="project" value="TreeGrafter"/>
</dbReference>
<dbReference type="GO" id="GO:0008270">
    <property type="term" value="F:zinc ion binding"/>
    <property type="evidence" value="ECO:0007669"/>
    <property type="project" value="InterPro"/>
</dbReference>
<dbReference type="SUPFAM" id="SSF55945">
    <property type="entry name" value="TATA-box binding protein-like"/>
    <property type="match status" value="1"/>
</dbReference>
<dbReference type="Pfam" id="PF06029">
    <property type="entry name" value="AlkA_N"/>
    <property type="match status" value="1"/>
</dbReference>
<keyword evidence="7" id="KW-0805">Transcription regulation</keyword>
<dbReference type="Gene3D" id="1.10.10.60">
    <property type="entry name" value="Homeodomain-like"/>
    <property type="match status" value="1"/>
</dbReference>
<dbReference type="PROSITE" id="PS00041">
    <property type="entry name" value="HTH_ARAC_FAMILY_1"/>
    <property type="match status" value="1"/>
</dbReference>
<sequence>MSHLKLVSVKETTVSKSGINRFSWIFQRANRGTDADTHVRFQPESMTGMVYSRFMRLDPDTCYDALLSRNRRFDGWFFVGVATTGVYCRPVCPVKPPKAQNCSYYPTAAAAEKAGFRPCMRCRPELAPGHGLLDLSGNLADATATLIEDGFLNEHSVDALARRVGVTERHLRRIFAAQFGVSPVEFAQTHRLLMAKRLLTDTALPVAVVASTAGFGSVRRFNDLFRQRYGLNPLRLRKGSGASADGDMTFPLPYRPPFAWADLMRFLAQRQIGGVERIDAQGYARVVELPNRNDGSRLTGWLSVAHVPQRFALAVTVSPALTPVVPAVLARVRRLFDLDSRPDVIDAHLGALASGSPGLRVPGAFDGLEIALRAIAGERLAAAHAGAVLARIAERFGTKVEGAPPGLTHAPPSAVTLAALPPAALEELGITRETARAILSLARAVTDGMLALEPMAPLDATLAALRAMPGFDERAVQYVAMRAMAWPNAFPADDALLPARGEHIEHIEHIERSRMPSSSPHASRWAPWRAYAALHVWRLQGDVLR</sequence>
<dbReference type="SUPFAM" id="SSF48150">
    <property type="entry name" value="DNA-glycosylase"/>
    <property type="match status" value="1"/>
</dbReference>
<dbReference type="PROSITE" id="PS01124">
    <property type="entry name" value="HTH_ARAC_FAMILY_2"/>
    <property type="match status" value="1"/>
</dbReference>
<dbReference type="GO" id="GO:0008168">
    <property type="term" value="F:methyltransferase activity"/>
    <property type="evidence" value="ECO:0007669"/>
    <property type="project" value="UniProtKB-KW"/>
</dbReference>
<keyword evidence="9" id="KW-0010">Activator</keyword>
<protein>
    <submittedName>
        <fullName evidence="13">AraC family transcriptional regulator of adaptative response / DNA-3-methyladenine glycosylase II</fullName>
    </submittedName>
</protein>
<keyword evidence="10" id="KW-0804">Transcription</keyword>
<keyword evidence="4" id="KW-0479">Metal-binding</keyword>
<dbReference type="Gene3D" id="3.40.10.10">
    <property type="entry name" value="DNA Methylphosphotriester Repair Domain"/>
    <property type="match status" value="1"/>
</dbReference>
<dbReference type="Pfam" id="PF12833">
    <property type="entry name" value="HTH_18"/>
    <property type="match status" value="1"/>
</dbReference>
<dbReference type="InterPro" id="IPR011257">
    <property type="entry name" value="DNA_glycosylase"/>
</dbReference>
<keyword evidence="11" id="KW-0234">DNA repair</keyword>
<keyword evidence="5" id="KW-0227">DNA damage</keyword>
<dbReference type="GO" id="GO:0006285">
    <property type="term" value="P:base-excision repair, AP site formation"/>
    <property type="evidence" value="ECO:0007669"/>
    <property type="project" value="TreeGrafter"/>
</dbReference>
<name>A0A318ITF8_BURPY</name>
<dbReference type="InterPro" id="IPR018060">
    <property type="entry name" value="HTH_AraC"/>
</dbReference>
<dbReference type="InterPro" id="IPR037046">
    <property type="entry name" value="AlkA_N_sf"/>
</dbReference>
<evidence type="ECO:0000256" key="9">
    <source>
        <dbReference type="ARBA" id="ARBA00023159"/>
    </source>
</evidence>
<comment type="cofactor">
    <cofactor evidence="1">
        <name>Zn(2+)</name>
        <dbReference type="ChEBI" id="CHEBI:29105"/>
    </cofactor>
</comment>
<dbReference type="InterPro" id="IPR051912">
    <property type="entry name" value="Alkylbase_DNA_Glycosylase/TA"/>
</dbReference>
<dbReference type="GO" id="GO:0005737">
    <property type="term" value="C:cytoplasm"/>
    <property type="evidence" value="ECO:0007669"/>
    <property type="project" value="TreeGrafter"/>
</dbReference>
<dbReference type="EMBL" id="QJJY01000003">
    <property type="protein sequence ID" value="PXX38283.1"/>
    <property type="molecule type" value="Genomic_DNA"/>
</dbReference>
<dbReference type="GO" id="GO:0006307">
    <property type="term" value="P:DNA alkylation repair"/>
    <property type="evidence" value="ECO:0007669"/>
    <property type="project" value="TreeGrafter"/>
</dbReference>
<keyword evidence="8" id="KW-0238">DNA-binding</keyword>
<keyword evidence="6" id="KW-0862">Zinc</keyword>